<keyword evidence="1" id="KW-0472">Membrane</keyword>
<keyword evidence="1" id="KW-1133">Transmembrane helix</keyword>
<evidence type="ECO:0000313" key="4">
    <source>
        <dbReference type="Proteomes" id="UP000027778"/>
    </source>
</evidence>
<dbReference type="STRING" id="574375.AZF08_12065"/>
<dbReference type="OrthoDB" id="6658731at2"/>
<proteinExistence type="predicted"/>
<organism evidence="3 4">
    <name type="scientific">Bacillus gaemokensis</name>
    <dbReference type="NCBI Taxonomy" id="574375"/>
    <lineage>
        <taxon>Bacteria</taxon>
        <taxon>Bacillati</taxon>
        <taxon>Bacillota</taxon>
        <taxon>Bacilli</taxon>
        <taxon>Bacillales</taxon>
        <taxon>Bacillaceae</taxon>
        <taxon>Bacillus</taxon>
        <taxon>Bacillus cereus group</taxon>
    </lineage>
</organism>
<name>A0A073K6Q1_9BACI</name>
<gene>
    <name evidence="3" type="ORF">BAGA_20615</name>
</gene>
<keyword evidence="4" id="KW-1185">Reference proteome</keyword>
<accession>A0A073K6Q1</accession>
<keyword evidence="1" id="KW-0812">Transmembrane</keyword>
<evidence type="ECO:0000259" key="2">
    <source>
        <dbReference type="Pfam" id="PF06713"/>
    </source>
</evidence>
<evidence type="ECO:0000313" key="3">
    <source>
        <dbReference type="EMBL" id="KEK22226.1"/>
    </source>
</evidence>
<comment type="caution">
    <text evidence="3">The sequence shown here is derived from an EMBL/GenBank/DDBJ whole genome shotgun (WGS) entry which is preliminary data.</text>
</comment>
<dbReference type="RefSeq" id="WP_033677909.1">
    <property type="nucleotide sequence ID" value="NZ_JOTM01000037.1"/>
</dbReference>
<dbReference type="eggNOG" id="COG3428">
    <property type="taxonomic scope" value="Bacteria"/>
</dbReference>
<sequence>MFIVVVGACFAPIIVGSDYFFLFLTVPFAALFIWSWFTTKYIVTEEQIIIKSGLVKKHIFIKDIKKISKTRNPLVAYALSFDRLEILYGSYETELISPKNKLQCISLLKSKNPQIEIEKNIEK</sequence>
<dbReference type="GO" id="GO:0030153">
    <property type="term" value="P:bacteriocin immunity"/>
    <property type="evidence" value="ECO:0007669"/>
    <property type="project" value="InterPro"/>
</dbReference>
<dbReference type="Proteomes" id="UP000027778">
    <property type="component" value="Unassembled WGS sequence"/>
</dbReference>
<feature type="transmembrane region" description="Helical" evidence="1">
    <location>
        <begin position="19"/>
        <end position="37"/>
    </location>
</feature>
<reference evidence="3 4" key="1">
    <citation type="submission" date="2014-06" db="EMBL/GenBank/DDBJ databases">
        <title>Draft genome sequence of Bacillus gaemokensis JCM 15801 (MCCC 1A00707).</title>
        <authorList>
            <person name="Lai Q."/>
            <person name="Liu Y."/>
            <person name="Shao Z."/>
        </authorList>
    </citation>
    <scope>NUCLEOTIDE SEQUENCE [LARGE SCALE GENOMIC DNA]</scope>
    <source>
        <strain evidence="3 4">JCM 15801</strain>
    </source>
</reference>
<evidence type="ECO:0000256" key="1">
    <source>
        <dbReference type="SAM" id="Phobius"/>
    </source>
</evidence>
<feature type="domain" description="Uncharacterized protein YyaB-like PH" evidence="2">
    <location>
        <begin position="39"/>
        <end position="112"/>
    </location>
</feature>
<dbReference type="AlphaFoldDB" id="A0A073K6Q1"/>
<dbReference type="Pfam" id="PF06713">
    <property type="entry name" value="bPH_4"/>
    <property type="match status" value="1"/>
</dbReference>
<dbReference type="InterPro" id="IPR009589">
    <property type="entry name" value="PH_YyaB-like"/>
</dbReference>
<protein>
    <recommendedName>
        <fullName evidence="2">Uncharacterized protein YyaB-like PH domain-containing protein</fullName>
    </recommendedName>
</protein>
<dbReference type="EMBL" id="JOTM01000037">
    <property type="protein sequence ID" value="KEK22226.1"/>
    <property type="molecule type" value="Genomic_DNA"/>
</dbReference>